<dbReference type="InterPro" id="IPR036388">
    <property type="entry name" value="WH-like_DNA-bd_sf"/>
</dbReference>
<gene>
    <name evidence="2" type="ORF">ACEZDB_32430</name>
</gene>
<dbReference type="InterPro" id="IPR016032">
    <property type="entry name" value="Sig_transdc_resp-reg_C-effctor"/>
</dbReference>
<accession>A0ABV6XBD1</accession>
<comment type="caution">
    <text evidence="2">The sequence shown here is derived from an EMBL/GenBank/DDBJ whole genome shotgun (WGS) entry which is preliminary data.</text>
</comment>
<dbReference type="Gene3D" id="1.10.10.10">
    <property type="entry name" value="Winged helix-like DNA-binding domain superfamily/Winged helix DNA-binding domain"/>
    <property type="match status" value="1"/>
</dbReference>
<dbReference type="InterPro" id="IPR000792">
    <property type="entry name" value="Tscrpt_reg_LuxR_C"/>
</dbReference>
<evidence type="ECO:0000259" key="1">
    <source>
        <dbReference type="SMART" id="SM00421"/>
    </source>
</evidence>
<name>A0ABV6XBD1_9ACTN</name>
<dbReference type="Proteomes" id="UP001592530">
    <property type="component" value="Unassembled WGS sequence"/>
</dbReference>
<feature type="domain" description="HTH luxR-type" evidence="1">
    <location>
        <begin position="12"/>
        <end position="69"/>
    </location>
</feature>
<sequence>MLPIPLSVLQRASGLDEDSRHILHGLCTGVEIAQIQDAVRLSRRQFNQRVDAIVEATGANNRAHAAALAPILRIVSPKAVTSSLTRAPADLTEKRLSMVRLLVGGATNPVIATELDINVTSVSKPLGDIHEHLGTLSREHLAAAAVVLKLVPLNSVLPTLPERLWTGTDAGQPIDHHPPVSATT</sequence>
<evidence type="ECO:0000313" key="3">
    <source>
        <dbReference type="Proteomes" id="UP001592530"/>
    </source>
</evidence>
<evidence type="ECO:0000313" key="2">
    <source>
        <dbReference type="EMBL" id="MFC1435358.1"/>
    </source>
</evidence>
<organism evidence="2 3">
    <name type="scientific">Streptacidiphilus alkalitolerans</name>
    <dbReference type="NCBI Taxonomy" id="3342712"/>
    <lineage>
        <taxon>Bacteria</taxon>
        <taxon>Bacillati</taxon>
        <taxon>Actinomycetota</taxon>
        <taxon>Actinomycetes</taxon>
        <taxon>Kitasatosporales</taxon>
        <taxon>Streptomycetaceae</taxon>
        <taxon>Streptacidiphilus</taxon>
    </lineage>
</organism>
<reference evidence="2 3" key="1">
    <citation type="submission" date="2024-09" db="EMBL/GenBank/DDBJ databases">
        <authorList>
            <person name="Lee S.D."/>
        </authorList>
    </citation>
    <scope>NUCLEOTIDE SEQUENCE [LARGE SCALE GENOMIC DNA]</scope>
    <source>
        <strain evidence="2 3">N1-3</strain>
    </source>
</reference>
<dbReference type="SUPFAM" id="SSF46894">
    <property type="entry name" value="C-terminal effector domain of the bipartite response regulators"/>
    <property type="match status" value="1"/>
</dbReference>
<proteinExistence type="predicted"/>
<feature type="domain" description="HTH luxR-type" evidence="1">
    <location>
        <begin position="88"/>
        <end position="145"/>
    </location>
</feature>
<dbReference type="SMART" id="SM00421">
    <property type="entry name" value="HTH_LUXR"/>
    <property type="match status" value="2"/>
</dbReference>
<protein>
    <recommendedName>
        <fullName evidence="1">HTH luxR-type domain-containing protein</fullName>
    </recommendedName>
</protein>
<dbReference type="EMBL" id="JBHEZY010000018">
    <property type="protein sequence ID" value="MFC1435358.1"/>
    <property type="molecule type" value="Genomic_DNA"/>
</dbReference>
<dbReference type="RefSeq" id="WP_380558370.1">
    <property type="nucleotide sequence ID" value="NZ_JBHEZY010000018.1"/>
</dbReference>